<keyword evidence="2" id="KW-1185">Reference proteome</keyword>
<reference evidence="3" key="1">
    <citation type="submission" date="2015-08" db="UniProtKB">
        <authorList>
            <consortium name="WormBaseParasite"/>
        </authorList>
    </citation>
    <scope>IDENTIFICATION</scope>
</reference>
<dbReference type="WBParaSite" id="SSTP_0001048600.1">
    <property type="protein sequence ID" value="SSTP_0001048600.1"/>
    <property type="gene ID" value="SSTP_0001048600"/>
</dbReference>
<proteinExistence type="predicted"/>
<evidence type="ECO:0000313" key="2">
    <source>
        <dbReference type="Proteomes" id="UP000035681"/>
    </source>
</evidence>
<organism evidence="3">
    <name type="scientific">Strongyloides stercoralis</name>
    <name type="common">Threadworm</name>
    <dbReference type="NCBI Taxonomy" id="6248"/>
    <lineage>
        <taxon>Eukaryota</taxon>
        <taxon>Metazoa</taxon>
        <taxon>Ecdysozoa</taxon>
        <taxon>Nematoda</taxon>
        <taxon>Chromadorea</taxon>
        <taxon>Rhabditida</taxon>
        <taxon>Tylenchina</taxon>
        <taxon>Panagrolaimomorpha</taxon>
        <taxon>Strongyloidoidea</taxon>
        <taxon>Strongyloididae</taxon>
        <taxon>Strongyloides</taxon>
    </lineage>
</organism>
<accession>A0A0K0ELZ8</accession>
<dbReference type="STRING" id="6248.A0A0K0ELZ8"/>
<evidence type="ECO:0000313" key="4">
    <source>
        <dbReference type="WBParaSite" id="TCONS_00001789.p1"/>
    </source>
</evidence>
<feature type="signal peptide" evidence="1">
    <location>
        <begin position="1"/>
        <end position="20"/>
    </location>
</feature>
<evidence type="ECO:0000313" key="3">
    <source>
        <dbReference type="WBParaSite" id="SSTP_0001048600.1"/>
    </source>
</evidence>
<evidence type="ECO:0000256" key="1">
    <source>
        <dbReference type="SAM" id="SignalP"/>
    </source>
</evidence>
<sequence length="421" mass="48730">MKYNIIILFIFLTFFSFINGECNIHDVTSCLVEVKHANINLNKNVLDEILNVTTEARLIRLCRIYEKTKPCFKDKMHSCASQRQILFLEKIERYYKRFCSKTSLPFQKILYKYGKCLKYAIDNFNEDNCNITTLSNIKIQKCEQFCDENDNDCQKKIDDSKYRLCEHNFVTEQCGLQASQFFDMLKSSEIDEEYPINCNYKNNTFKKNYKKNIKKKKIVNKRISNNIHEIFKSLKPSEVKSNITTTTKKTTLNSILTMNPYHEAYVPFEDNSTESNNTKTVPTTKSSSTKLILSSITEVPSTTSSIIFPQIVTSSPETKLIFPNFVNKKPYSPTQNLKTPQLNTNYESSLPKNITSKPSFYVKIKDNNDLKQFKETANTYVSTALDVIADKTQDFVKNAVVREVFATILRLSPQILNQTNC</sequence>
<protein>
    <submittedName>
        <fullName evidence="3">CPG4 domain-containing protein</fullName>
    </submittedName>
    <submittedName>
        <fullName evidence="4">Chondroitin proteoglycan 4 domain-containing protein</fullName>
    </submittedName>
</protein>
<dbReference type="Proteomes" id="UP000035681">
    <property type="component" value="Unplaced"/>
</dbReference>
<dbReference type="AlphaFoldDB" id="A0A0K0ELZ8"/>
<name>A0A0K0ELZ8_STRER</name>
<dbReference type="WBParaSite" id="TCONS_00001789.p1">
    <property type="protein sequence ID" value="TCONS_00001789.p1"/>
    <property type="gene ID" value="XLOC_001682"/>
</dbReference>
<feature type="chain" id="PRO_5005328290" evidence="1">
    <location>
        <begin position="21"/>
        <end position="421"/>
    </location>
</feature>
<keyword evidence="1" id="KW-0732">Signal</keyword>